<name>A0A0B6YNJ6_9EUPU</name>
<feature type="compositionally biased region" description="Polar residues" evidence="1">
    <location>
        <begin position="217"/>
        <end position="228"/>
    </location>
</feature>
<accession>A0A0B6YNJ6</accession>
<feature type="region of interest" description="Disordered" evidence="1">
    <location>
        <begin position="217"/>
        <end position="238"/>
    </location>
</feature>
<feature type="non-terminal residue" evidence="2">
    <location>
        <position position="238"/>
    </location>
</feature>
<gene>
    <name evidence="2" type="primary">ORF29947</name>
</gene>
<evidence type="ECO:0000256" key="1">
    <source>
        <dbReference type="SAM" id="MobiDB-lite"/>
    </source>
</evidence>
<dbReference type="EMBL" id="HACG01010486">
    <property type="protein sequence ID" value="CEK57351.1"/>
    <property type="molecule type" value="Transcribed_RNA"/>
</dbReference>
<dbReference type="AlphaFoldDB" id="A0A0B6YNJ6"/>
<evidence type="ECO:0000313" key="2">
    <source>
        <dbReference type="EMBL" id="CEK57351.1"/>
    </source>
</evidence>
<sequence length="238" mass="26252">RAASIFQTNFGDNDEIALSTDGKVSQQEVDSTKSDTGQIDPLTRNKINMNPSMERADMSTEDSDSEDISFSRNLWEGNKEDLSKFSSVTEDITIKRKNVLNEILSQLEEKKKLLNLSQADLHDNSVTGEEFQESNIEGGFIKERLSDEQGDIDMITEESGTCLTSLSKPDIIIEDRVQLVSSNSLRSITEETSSQSESDEDLKIAIELSLQTAKAKTFSETASGSKEASTGVIKHNSV</sequence>
<feature type="compositionally biased region" description="Polar residues" evidence="1">
    <location>
        <begin position="22"/>
        <end position="37"/>
    </location>
</feature>
<proteinExistence type="predicted"/>
<organism evidence="2">
    <name type="scientific">Arion vulgaris</name>
    <dbReference type="NCBI Taxonomy" id="1028688"/>
    <lineage>
        <taxon>Eukaryota</taxon>
        <taxon>Metazoa</taxon>
        <taxon>Spiralia</taxon>
        <taxon>Lophotrochozoa</taxon>
        <taxon>Mollusca</taxon>
        <taxon>Gastropoda</taxon>
        <taxon>Heterobranchia</taxon>
        <taxon>Euthyneura</taxon>
        <taxon>Panpulmonata</taxon>
        <taxon>Eupulmonata</taxon>
        <taxon>Stylommatophora</taxon>
        <taxon>Helicina</taxon>
        <taxon>Arionoidea</taxon>
        <taxon>Arionidae</taxon>
        <taxon>Arion</taxon>
    </lineage>
</organism>
<protein>
    <submittedName>
        <fullName evidence="2">Uncharacterized protein</fullName>
    </submittedName>
</protein>
<feature type="non-terminal residue" evidence="2">
    <location>
        <position position="1"/>
    </location>
</feature>
<feature type="region of interest" description="Disordered" evidence="1">
    <location>
        <begin position="14"/>
        <end position="65"/>
    </location>
</feature>
<reference evidence="2" key="1">
    <citation type="submission" date="2014-12" db="EMBL/GenBank/DDBJ databases">
        <title>Insight into the proteome of Arion vulgaris.</title>
        <authorList>
            <person name="Aradska J."/>
            <person name="Bulat T."/>
            <person name="Smidak R."/>
            <person name="Sarate P."/>
            <person name="Gangsoo J."/>
            <person name="Sialana F."/>
            <person name="Bilban M."/>
            <person name="Lubec G."/>
        </authorList>
    </citation>
    <scope>NUCLEOTIDE SEQUENCE</scope>
    <source>
        <tissue evidence="2">Skin</tissue>
    </source>
</reference>